<proteinExistence type="predicted"/>
<dbReference type="RefSeq" id="WP_307635541.1">
    <property type="nucleotide sequence ID" value="NZ_JAUSRR010000001.1"/>
</dbReference>
<name>A0AAW8DP15_9BURK</name>
<protein>
    <recommendedName>
        <fullName evidence="1">DUF4123 domain-containing protein</fullName>
    </recommendedName>
</protein>
<comment type="caution">
    <text evidence="2">The sequence shown here is derived from an EMBL/GenBank/DDBJ whole genome shotgun (WGS) entry which is preliminary data.</text>
</comment>
<dbReference type="Proteomes" id="UP001244295">
    <property type="component" value="Unassembled WGS sequence"/>
</dbReference>
<accession>A0AAW8DP15</accession>
<feature type="domain" description="DUF4123" evidence="1">
    <location>
        <begin position="53"/>
        <end position="160"/>
    </location>
</feature>
<dbReference type="InterPro" id="IPR025391">
    <property type="entry name" value="DUF4123"/>
</dbReference>
<sequence length="348" mass="38211">MAFNKEVAQTLVHDMGVLLACSASMPRYALVELGQCEMAGRGAIALGVQTHGLEVERLFEGTPESELADQGPWLIRFPVQPAGTLLETLALHAGVHHALSMVASPLALGDLANHMRSWLEGLIPPDPTIEGDESCGAVLRWFDPRIGLDMPGCWPAADRQQFMQAFRWWAAWRADFSPRLMQGPSFNRAAPRAEPLPLDQMLLLALDQLNTAETMLASVRENDIEPGELDHMAPALQHCLAHQLRDDARRLGLDDWADQYMLLAMGLRLHPDIADAQALQPILAAAATGERGLGAAIADIDNAEWQDLVEEAPQVLALHSHALLEPLRQRRLAAVSAHPFHIPRTDVR</sequence>
<dbReference type="Pfam" id="PF13503">
    <property type="entry name" value="DUF4123"/>
    <property type="match status" value="1"/>
</dbReference>
<gene>
    <name evidence="2" type="ORF">J2W25_000211</name>
</gene>
<evidence type="ECO:0000259" key="1">
    <source>
        <dbReference type="Pfam" id="PF13503"/>
    </source>
</evidence>
<reference evidence="2" key="1">
    <citation type="submission" date="2023-07" db="EMBL/GenBank/DDBJ databases">
        <title>Sorghum-associated microbial communities from plants grown in Nebraska, USA.</title>
        <authorList>
            <person name="Schachtman D."/>
        </authorList>
    </citation>
    <scope>NUCLEOTIDE SEQUENCE</scope>
    <source>
        <strain evidence="2">DS2795</strain>
    </source>
</reference>
<dbReference type="EMBL" id="JAUSRR010000001">
    <property type="protein sequence ID" value="MDP9921206.1"/>
    <property type="molecule type" value="Genomic_DNA"/>
</dbReference>
<evidence type="ECO:0000313" key="3">
    <source>
        <dbReference type="Proteomes" id="UP001244295"/>
    </source>
</evidence>
<dbReference type="AlphaFoldDB" id="A0AAW8DP15"/>
<organism evidence="2 3">
    <name type="scientific">Variovorax boronicumulans</name>
    <dbReference type="NCBI Taxonomy" id="436515"/>
    <lineage>
        <taxon>Bacteria</taxon>
        <taxon>Pseudomonadati</taxon>
        <taxon>Pseudomonadota</taxon>
        <taxon>Betaproteobacteria</taxon>
        <taxon>Burkholderiales</taxon>
        <taxon>Comamonadaceae</taxon>
        <taxon>Variovorax</taxon>
    </lineage>
</organism>
<evidence type="ECO:0000313" key="2">
    <source>
        <dbReference type="EMBL" id="MDP9921206.1"/>
    </source>
</evidence>